<dbReference type="Proteomes" id="UP001204746">
    <property type="component" value="Unassembled WGS sequence"/>
</dbReference>
<reference evidence="2 3" key="1">
    <citation type="submission" date="2022-07" db="EMBL/GenBank/DDBJ databases">
        <authorList>
            <person name="Phongsopitanun W."/>
            <person name="Tanasupawat S."/>
        </authorList>
    </citation>
    <scope>NUCLEOTIDE SEQUENCE [LARGE SCALE GENOMIC DNA]</scope>
    <source>
        <strain evidence="2 3">RCU-064</strain>
    </source>
</reference>
<evidence type="ECO:0000313" key="3">
    <source>
        <dbReference type="Proteomes" id="UP001204746"/>
    </source>
</evidence>
<dbReference type="EMBL" id="JANIAA010000080">
    <property type="protein sequence ID" value="MCQ8195436.1"/>
    <property type="molecule type" value="Genomic_DNA"/>
</dbReference>
<accession>A0ABT1VFV8</accession>
<gene>
    <name evidence="2" type="ORF">NP777_45945</name>
</gene>
<proteinExistence type="predicted"/>
<feature type="compositionally biased region" description="Basic residues" evidence="1">
    <location>
        <begin position="39"/>
        <end position="51"/>
    </location>
</feature>
<name>A0ABT1VFV8_9ACTN</name>
<comment type="caution">
    <text evidence="2">The sequence shown here is derived from an EMBL/GenBank/DDBJ whole genome shotgun (WGS) entry which is preliminary data.</text>
</comment>
<evidence type="ECO:0000313" key="2">
    <source>
        <dbReference type="EMBL" id="MCQ8195436.1"/>
    </source>
</evidence>
<organism evidence="2 3">
    <name type="scientific">Streptomyces rugosispiralis</name>
    <dbReference type="NCBI Taxonomy" id="2967341"/>
    <lineage>
        <taxon>Bacteria</taxon>
        <taxon>Bacillati</taxon>
        <taxon>Actinomycetota</taxon>
        <taxon>Actinomycetes</taxon>
        <taxon>Kitasatosporales</taxon>
        <taxon>Streptomycetaceae</taxon>
        <taxon>Streptomyces</taxon>
    </lineage>
</organism>
<feature type="region of interest" description="Disordered" evidence="1">
    <location>
        <begin position="29"/>
        <end position="51"/>
    </location>
</feature>
<evidence type="ECO:0000256" key="1">
    <source>
        <dbReference type="SAM" id="MobiDB-lite"/>
    </source>
</evidence>
<dbReference type="RefSeq" id="WP_256656162.1">
    <property type="nucleotide sequence ID" value="NZ_JANIAA010000080.1"/>
</dbReference>
<sequence>MTYSPGPETYAAAAAALAARQLVVGTRPEYARPVTAPTPHHHSGGRRRREV</sequence>
<keyword evidence="3" id="KW-1185">Reference proteome</keyword>
<protein>
    <submittedName>
        <fullName evidence="2">Uncharacterized protein</fullName>
    </submittedName>
</protein>